<sequence>MSQQGPPSAEASITINADPEAVYALITDLPTLAALAEETHAMEWSKGDRAQPGAVFKGQNRNGSRTWTTTCTVTTAEPGRTFAFDVRSLAVPVAHWRYDIVAGDGGCTVTERTWDRRPGWFRKPASMATGVKDRDAANAEHIRVTLRRLKEKAESVRTT</sequence>
<comment type="caution">
    <text evidence="2">The sequence shown here is derived from an EMBL/GenBank/DDBJ whole genome shotgun (WGS) entry which is preliminary data.</text>
</comment>
<dbReference type="SUPFAM" id="SSF55961">
    <property type="entry name" value="Bet v1-like"/>
    <property type="match status" value="1"/>
</dbReference>
<protein>
    <submittedName>
        <fullName evidence="2">Polyketide cyclase</fullName>
    </submittedName>
</protein>
<evidence type="ECO:0000256" key="1">
    <source>
        <dbReference type="SAM" id="MobiDB-lite"/>
    </source>
</evidence>
<organism evidence="2 3">
    <name type="scientific">Mycolicibacterium elephantis</name>
    <dbReference type="NCBI Taxonomy" id="81858"/>
    <lineage>
        <taxon>Bacteria</taxon>
        <taxon>Bacillati</taxon>
        <taxon>Actinomycetota</taxon>
        <taxon>Actinomycetes</taxon>
        <taxon>Mycobacteriales</taxon>
        <taxon>Mycobacteriaceae</taxon>
        <taxon>Mycolicibacterium</taxon>
    </lineage>
</organism>
<dbReference type="Gene3D" id="3.30.530.20">
    <property type="match status" value="1"/>
</dbReference>
<dbReference type="Pfam" id="PF10604">
    <property type="entry name" value="Polyketide_cyc2"/>
    <property type="match status" value="1"/>
</dbReference>
<dbReference type="InterPro" id="IPR023393">
    <property type="entry name" value="START-like_dom_sf"/>
</dbReference>
<gene>
    <name evidence="2" type="ORF">BST23_07785</name>
</gene>
<evidence type="ECO:0000313" key="3">
    <source>
        <dbReference type="Proteomes" id="UP000192772"/>
    </source>
</evidence>
<accession>A0A0M2ZEQ1</accession>
<dbReference type="RefSeq" id="WP_046752604.1">
    <property type="nucleotide sequence ID" value="NZ_LBNO01000043.1"/>
</dbReference>
<dbReference type="CDD" id="cd07812">
    <property type="entry name" value="SRPBCC"/>
    <property type="match status" value="1"/>
</dbReference>
<evidence type="ECO:0000313" key="2">
    <source>
        <dbReference type="EMBL" id="ORA67245.1"/>
    </source>
</evidence>
<dbReference type="STRING" id="81858.BST23_07785"/>
<reference evidence="2 3" key="1">
    <citation type="submission" date="2017-02" db="EMBL/GenBank/DDBJ databases">
        <title>The new phylogeny of genus Mycobacterium.</title>
        <authorList>
            <person name="Tortoli E."/>
            <person name="Trovato A."/>
            <person name="Cirillo D.M."/>
        </authorList>
    </citation>
    <scope>NUCLEOTIDE SEQUENCE [LARGE SCALE GENOMIC DNA]</scope>
    <source>
        <strain evidence="2 3">FI-09383</strain>
    </source>
</reference>
<feature type="region of interest" description="Disordered" evidence="1">
    <location>
        <begin position="44"/>
        <end position="64"/>
    </location>
</feature>
<dbReference type="EMBL" id="MVHP01000006">
    <property type="protein sequence ID" value="ORA67245.1"/>
    <property type="molecule type" value="Genomic_DNA"/>
</dbReference>
<dbReference type="Proteomes" id="UP000192772">
    <property type="component" value="Unassembled WGS sequence"/>
</dbReference>
<name>A0A0M2ZEQ1_9MYCO</name>
<dbReference type="AlphaFoldDB" id="A0A0M2ZEQ1"/>
<dbReference type="InterPro" id="IPR019587">
    <property type="entry name" value="Polyketide_cyclase/dehydratase"/>
</dbReference>
<proteinExistence type="predicted"/>
<dbReference type="OrthoDB" id="4618973at2"/>